<gene>
    <name evidence="1" type="ORF">BDW59DRAFT_165185</name>
</gene>
<sequence length="77" mass="8668">MTHPQNRARWVKLAILLYRYDIEAGHCLDAAEDFLVFMNLEVAFFPSIDPTRSGTVLHLGYAGPYLLVDELGCNQAV</sequence>
<proteinExistence type="predicted"/>
<comment type="caution">
    <text evidence="1">The sequence shown here is derived from an EMBL/GenBank/DDBJ whole genome shotgun (WGS) entry which is preliminary data.</text>
</comment>
<protein>
    <submittedName>
        <fullName evidence="1">Uncharacterized protein</fullName>
    </submittedName>
</protein>
<evidence type="ECO:0000313" key="1">
    <source>
        <dbReference type="EMBL" id="KAL2819025.1"/>
    </source>
</evidence>
<reference evidence="1 2" key="1">
    <citation type="submission" date="2024-07" db="EMBL/GenBank/DDBJ databases">
        <title>Section-level genome sequencing and comparative genomics of Aspergillus sections Usti and Cavernicolus.</title>
        <authorList>
            <consortium name="Lawrence Berkeley National Laboratory"/>
            <person name="Nybo J.L."/>
            <person name="Vesth T.C."/>
            <person name="Theobald S."/>
            <person name="Frisvad J.C."/>
            <person name="Larsen T.O."/>
            <person name="Kjaerboelling I."/>
            <person name="Rothschild-Mancinelli K."/>
            <person name="Lyhne E.K."/>
            <person name="Kogle M.E."/>
            <person name="Barry K."/>
            <person name="Clum A."/>
            <person name="Na H."/>
            <person name="Ledsgaard L."/>
            <person name="Lin J."/>
            <person name="Lipzen A."/>
            <person name="Kuo A."/>
            <person name="Riley R."/>
            <person name="Mondo S."/>
            <person name="LaButti K."/>
            <person name="Haridas S."/>
            <person name="Pangalinan J."/>
            <person name="Salamov A.A."/>
            <person name="Simmons B.A."/>
            <person name="Magnuson J.K."/>
            <person name="Chen J."/>
            <person name="Drula E."/>
            <person name="Henrissat B."/>
            <person name="Wiebenga A."/>
            <person name="Lubbers R.J."/>
            <person name="Gomes A.C."/>
            <person name="Makela M.R."/>
            <person name="Stajich J."/>
            <person name="Grigoriev I.V."/>
            <person name="Mortensen U.H."/>
            <person name="De vries R.P."/>
            <person name="Baker S.E."/>
            <person name="Andersen M.R."/>
        </authorList>
    </citation>
    <scope>NUCLEOTIDE SEQUENCE [LARGE SCALE GENOMIC DNA]</scope>
    <source>
        <strain evidence="1 2">CBS 600.67</strain>
    </source>
</reference>
<accession>A0ABR4HU92</accession>
<dbReference type="Proteomes" id="UP001610335">
    <property type="component" value="Unassembled WGS sequence"/>
</dbReference>
<dbReference type="EMBL" id="JBFXLS010000079">
    <property type="protein sequence ID" value="KAL2819025.1"/>
    <property type="molecule type" value="Genomic_DNA"/>
</dbReference>
<evidence type="ECO:0000313" key="2">
    <source>
        <dbReference type="Proteomes" id="UP001610335"/>
    </source>
</evidence>
<name>A0ABR4HU92_9EURO</name>
<organism evidence="1 2">
    <name type="scientific">Aspergillus cavernicola</name>
    <dbReference type="NCBI Taxonomy" id="176166"/>
    <lineage>
        <taxon>Eukaryota</taxon>
        <taxon>Fungi</taxon>
        <taxon>Dikarya</taxon>
        <taxon>Ascomycota</taxon>
        <taxon>Pezizomycotina</taxon>
        <taxon>Eurotiomycetes</taxon>
        <taxon>Eurotiomycetidae</taxon>
        <taxon>Eurotiales</taxon>
        <taxon>Aspergillaceae</taxon>
        <taxon>Aspergillus</taxon>
        <taxon>Aspergillus subgen. Nidulantes</taxon>
    </lineage>
</organism>
<keyword evidence="2" id="KW-1185">Reference proteome</keyword>